<dbReference type="AlphaFoldDB" id="A0ABD0JR63"/>
<protein>
    <recommendedName>
        <fullName evidence="3">Secreted protein</fullName>
    </recommendedName>
</protein>
<proteinExistence type="predicted"/>
<gene>
    <name evidence="1" type="ORF">BaRGS_00031413</name>
</gene>
<sequence>MRYALKSSSQFMVLLYFHVSSRPVNSHTCLLCPPFSRPPTCYKSAPIPPPPRFAVSSCPRELPFLLLSCQATRTSDLLDSFGREALRHTRSTVMSSLVWD</sequence>
<evidence type="ECO:0000313" key="1">
    <source>
        <dbReference type="EMBL" id="KAK7477348.1"/>
    </source>
</evidence>
<comment type="caution">
    <text evidence="1">The sequence shown here is derived from an EMBL/GenBank/DDBJ whole genome shotgun (WGS) entry which is preliminary data.</text>
</comment>
<keyword evidence="2" id="KW-1185">Reference proteome</keyword>
<organism evidence="1 2">
    <name type="scientific">Batillaria attramentaria</name>
    <dbReference type="NCBI Taxonomy" id="370345"/>
    <lineage>
        <taxon>Eukaryota</taxon>
        <taxon>Metazoa</taxon>
        <taxon>Spiralia</taxon>
        <taxon>Lophotrochozoa</taxon>
        <taxon>Mollusca</taxon>
        <taxon>Gastropoda</taxon>
        <taxon>Caenogastropoda</taxon>
        <taxon>Sorbeoconcha</taxon>
        <taxon>Cerithioidea</taxon>
        <taxon>Batillariidae</taxon>
        <taxon>Batillaria</taxon>
    </lineage>
</organism>
<name>A0ABD0JR63_9CAEN</name>
<dbReference type="Proteomes" id="UP001519460">
    <property type="component" value="Unassembled WGS sequence"/>
</dbReference>
<accession>A0ABD0JR63</accession>
<evidence type="ECO:0008006" key="3">
    <source>
        <dbReference type="Google" id="ProtNLM"/>
    </source>
</evidence>
<dbReference type="EMBL" id="JACVVK020000353">
    <property type="protein sequence ID" value="KAK7477348.1"/>
    <property type="molecule type" value="Genomic_DNA"/>
</dbReference>
<evidence type="ECO:0000313" key="2">
    <source>
        <dbReference type="Proteomes" id="UP001519460"/>
    </source>
</evidence>
<reference evidence="1 2" key="1">
    <citation type="journal article" date="2023" name="Sci. Data">
        <title>Genome assembly of the Korean intertidal mud-creeper Batillaria attramentaria.</title>
        <authorList>
            <person name="Patra A.K."/>
            <person name="Ho P.T."/>
            <person name="Jun S."/>
            <person name="Lee S.J."/>
            <person name="Kim Y."/>
            <person name="Won Y.J."/>
        </authorList>
    </citation>
    <scope>NUCLEOTIDE SEQUENCE [LARGE SCALE GENOMIC DNA]</scope>
    <source>
        <strain evidence="1">Wonlab-2016</strain>
    </source>
</reference>